<dbReference type="Proteomes" id="UP000243406">
    <property type="component" value="Unassembled WGS sequence"/>
</dbReference>
<accession>A0A1T5C7X5</accession>
<keyword evidence="2" id="KW-1185">Reference proteome</keyword>
<evidence type="ECO:0000313" key="1">
    <source>
        <dbReference type="EMBL" id="SKB55473.1"/>
    </source>
</evidence>
<dbReference type="EMBL" id="FUYN01000004">
    <property type="protein sequence ID" value="SKB55473.1"/>
    <property type="molecule type" value="Genomic_DNA"/>
</dbReference>
<reference evidence="2" key="1">
    <citation type="submission" date="2017-02" db="EMBL/GenBank/DDBJ databases">
        <authorList>
            <person name="Varghese N."/>
            <person name="Submissions S."/>
        </authorList>
    </citation>
    <scope>NUCLEOTIDE SEQUENCE [LARGE SCALE GENOMIC DNA]</scope>
    <source>
        <strain evidence="2">ATCC 35199</strain>
    </source>
</reference>
<organism evidence="1 2">
    <name type="scientific">Acetoanaerobium noterae</name>
    <dbReference type="NCBI Taxonomy" id="745369"/>
    <lineage>
        <taxon>Bacteria</taxon>
        <taxon>Bacillati</taxon>
        <taxon>Bacillota</taxon>
        <taxon>Clostridia</taxon>
        <taxon>Peptostreptococcales</taxon>
        <taxon>Filifactoraceae</taxon>
        <taxon>Acetoanaerobium</taxon>
    </lineage>
</organism>
<sequence length="84" mass="9671">MNKITLGKKDWTVKIAEVLLDGIELDEVLGYLKSIEDVIIGMNSNQDYMLVEENKSRTYIIRKNEKDLELAILSIMDAKDILKK</sequence>
<name>A0A1T5C7X5_9FIRM</name>
<protein>
    <submittedName>
        <fullName evidence="1">Uncharacterized protein</fullName>
    </submittedName>
</protein>
<evidence type="ECO:0000313" key="2">
    <source>
        <dbReference type="Proteomes" id="UP000243406"/>
    </source>
</evidence>
<dbReference type="AlphaFoldDB" id="A0A1T5C7X5"/>
<proteinExistence type="predicted"/>
<dbReference type="RefSeq" id="WP_079589869.1">
    <property type="nucleotide sequence ID" value="NZ_FUYN01000004.1"/>
</dbReference>
<gene>
    <name evidence="1" type="ORF">SAMN02745120_2077</name>
</gene>